<dbReference type="EMBL" id="CP012390">
    <property type="protein sequence ID" value="ALE19055.1"/>
    <property type="molecule type" value="Genomic_DNA"/>
</dbReference>
<evidence type="ECO:0000313" key="3">
    <source>
        <dbReference type="Proteomes" id="UP000068137"/>
    </source>
</evidence>
<dbReference type="AlphaFoldDB" id="A0A0M5L3S4"/>
<evidence type="ECO:0000313" key="2">
    <source>
        <dbReference type="EMBL" id="ALE19055.1"/>
    </source>
</evidence>
<accession>A0A0M5L3S4</accession>
<dbReference type="Proteomes" id="UP000068137">
    <property type="component" value="Chromosome"/>
</dbReference>
<protein>
    <submittedName>
        <fullName evidence="2">Uncharacterized protein</fullName>
    </submittedName>
</protein>
<name>A0A0M5L3S4_9ACTN</name>
<proteinExistence type="predicted"/>
<gene>
    <name evidence="2" type="ORF">AL705_04850</name>
</gene>
<evidence type="ECO:0000256" key="1">
    <source>
        <dbReference type="SAM" id="MobiDB-lite"/>
    </source>
</evidence>
<organism evidence="2 3">
    <name type="scientific">Lawsonella clevelandensis</name>
    <dbReference type="NCBI Taxonomy" id="1528099"/>
    <lineage>
        <taxon>Bacteria</taxon>
        <taxon>Bacillati</taxon>
        <taxon>Actinomycetota</taxon>
        <taxon>Actinomycetes</taxon>
        <taxon>Mycobacteriales</taxon>
        <taxon>Lawsonellaceae</taxon>
        <taxon>Lawsonella</taxon>
    </lineage>
</organism>
<sequence length="430" mass="46680">MTIDLHHLRHSSHQLCHAYRTFHLDTLPGGPDNGPLTDTLPATSSHLPSLHTLARQLDHLGSSPVGLTALADWHLRETHCLMMALDHTSTAICHTEDDIRDVLTRTYHYYARENDHHLPIHVSETGIGGGIYTNDARYFPTFAGCTQGGHPSPTPEVLGRPLRDVAAAFLDLDRHTFCPHIRTWQGSAATLGTLAYGIHMAATGVRLADIPGTYTFTLGLHMHRWADSLALLAHHAEQVALRLSHFASTCLRARTALADAAMQQRLDEALPALGAAGRTAPHGYTQQADAILTDIYNPGLEATSLGDCGAPMPIRTLCPTGCQDAVLEWPATPIYQPELVIPEMFALPDNAGGHYAALPQRTSVEHRYGEGGQLGANAVEYDNRRDSGDGDSVSSDSATAPTPVLNPQEIFRPLDDLTASTYWMRLGNGF</sequence>
<feature type="region of interest" description="Disordered" evidence="1">
    <location>
        <begin position="381"/>
        <end position="405"/>
    </location>
</feature>
<dbReference type="KEGG" id="cbq:AL705_04850"/>
<reference evidence="2 3" key="1">
    <citation type="journal article" date="2015" name="Genome Announc.">
        <title>Complete Genome Sequences for Two Strains of a Novel Fastidious, Partially Acid-Fast, Gram-Positive Corynebacterineae Bacterium, Derived from Human Clinical Samples.</title>
        <authorList>
            <person name="Nicholson A.C."/>
            <person name="Bell M."/>
            <person name="Humrighouse B.W."/>
            <person name="McQuiston J.R."/>
        </authorList>
    </citation>
    <scope>NUCLEOTIDE SEQUENCE [LARGE SCALE GENOMIC DNA]</scope>
    <source>
        <strain evidence="2 3">X1698</strain>
    </source>
</reference>